<reference evidence="2 3" key="1">
    <citation type="submission" date="2020-02" db="EMBL/GenBank/DDBJ databases">
        <title>Aliifodinibius halophilus 2W32, complete genome.</title>
        <authorList>
            <person name="Li Y."/>
            <person name="Wu S."/>
        </authorList>
    </citation>
    <scope>NUCLEOTIDE SEQUENCE [LARGE SCALE GENOMIC DNA]</scope>
    <source>
        <strain evidence="2 3">2W32</strain>
    </source>
</reference>
<feature type="signal peptide" evidence="1">
    <location>
        <begin position="1"/>
        <end position="22"/>
    </location>
</feature>
<evidence type="ECO:0000313" key="3">
    <source>
        <dbReference type="Proteomes" id="UP000479132"/>
    </source>
</evidence>
<keyword evidence="3" id="KW-1185">Reference proteome</keyword>
<dbReference type="InterPro" id="IPR006059">
    <property type="entry name" value="SBP"/>
</dbReference>
<gene>
    <name evidence="2" type="ORF">G3569_10635</name>
</gene>
<proteinExistence type="predicted"/>
<dbReference type="PROSITE" id="PS51257">
    <property type="entry name" value="PROKAR_LIPOPROTEIN"/>
    <property type="match status" value="1"/>
</dbReference>
<dbReference type="Proteomes" id="UP000479132">
    <property type="component" value="Unassembled WGS sequence"/>
</dbReference>
<dbReference type="PANTHER" id="PTHR42779">
    <property type="entry name" value="PROTEIN YNJB"/>
    <property type="match status" value="1"/>
</dbReference>
<dbReference type="InterPro" id="IPR027020">
    <property type="entry name" value="YnjB"/>
</dbReference>
<dbReference type="Pfam" id="PF13416">
    <property type="entry name" value="SBP_bac_8"/>
    <property type="match status" value="1"/>
</dbReference>
<keyword evidence="1" id="KW-0732">Signal</keyword>
<evidence type="ECO:0000313" key="2">
    <source>
        <dbReference type="EMBL" id="NGP88814.1"/>
    </source>
</evidence>
<dbReference type="SUPFAM" id="SSF53850">
    <property type="entry name" value="Periplasmic binding protein-like II"/>
    <property type="match status" value="1"/>
</dbReference>
<feature type="chain" id="PRO_5026675200" evidence="1">
    <location>
        <begin position="23"/>
        <end position="401"/>
    </location>
</feature>
<dbReference type="Gene3D" id="3.40.190.10">
    <property type="entry name" value="Periplasmic binding protein-like II"/>
    <property type="match status" value="2"/>
</dbReference>
<dbReference type="PIRSF" id="PIRSF029172">
    <property type="entry name" value="UCP029172_ABC_sbc_YnjB"/>
    <property type="match status" value="1"/>
</dbReference>
<accession>A0A6M1TDC1</accession>
<dbReference type="NCBIfam" id="NF008633">
    <property type="entry name" value="PRK11622.1"/>
    <property type="match status" value="1"/>
</dbReference>
<dbReference type="PANTHER" id="PTHR42779:SF1">
    <property type="entry name" value="PROTEIN YNJB"/>
    <property type="match status" value="1"/>
</dbReference>
<dbReference type="AlphaFoldDB" id="A0A6M1TDC1"/>
<dbReference type="EMBL" id="JAALLS010000012">
    <property type="protein sequence ID" value="NGP88814.1"/>
    <property type="molecule type" value="Genomic_DNA"/>
</dbReference>
<sequence length="401" mass="45684">MIRYFFILCALLLLSCSGNEQQQPDLSTLGWEQIQHRAEGQTVNMMMWQGDPNINAYMQNYVVPKVKELYNVDLEIASGQGNTIVSILMSELEAGKEEGELDLVWINGETFYQLRQINGLYGPFVSQLPNAKYIDFDNPFIKYDFQQPINGYEVPWGNVQFMMIYDSAQVQNPPKTKEQLARYVRSHPGTFTIANDFSGMTFLKSLLIGIAGPGTLDGSFDQEKYQKYSTQLWEYINNIKSDFWKNGETFPSSVSAMHQLFVNGELHFTMSNNDAEVDNKISEGFFPESARAYLLDNGTIQNSHYLGIPVNSSQKAGAMVVSNFMISPEAQYRKARPDVWGDGTVLDVQKLPEKIASKFSTLPKESHAPNNKKMQEKALQELAPEYMIRLYEDFRTHVIQQ</sequence>
<evidence type="ECO:0000256" key="1">
    <source>
        <dbReference type="SAM" id="SignalP"/>
    </source>
</evidence>
<comment type="caution">
    <text evidence="2">The sequence shown here is derived from an EMBL/GenBank/DDBJ whole genome shotgun (WGS) entry which is preliminary data.</text>
</comment>
<protein>
    <submittedName>
        <fullName evidence="2">ABC transporter substrate-binding protein</fullName>
    </submittedName>
</protein>
<name>A0A6M1TDC1_9BACT</name>
<organism evidence="2 3">
    <name type="scientific">Fodinibius halophilus</name>
    <dbReference type="NCBI Taxonomy" id="1736908"/>
    <lineage>
        <taxon>Bacteria</taxon>
        <taxon>Pseudomonadati</taxon>
        <taxon>Balneolota</taxon>
        <taxon>Balneolia</taxon>
        <taxon>Balneolales</taxon>
        <taxon>Balneolaceae</taxon>
        <taxon>Fodinibius</taxon>
    </lineage>
</organism>